<evidence type="ECO:0000313" key="2">
    <source>
        <dbReference type="EMBL" id="EPS32430.1"/>
    </source>
</evidence>
<feature type="region of interest" description="Disordered" evidence="1">
    <location>
        <begin position="186"/>
        <end position="242"/>
    </location>
</feature>
<accession>S7ZP28</accession>
<protein>
    <recommendedName>
        <fullName evidence="4">Rho-GAP domain-containing protein</fullName>
    </recommendedName>
</protein>
<evidence type="ECO:0008006" key="4">
    <source>
        <dbReference type="Google" id="ProtNLM"/>
    </source>
</evidence>
<dbReference type="Proteomes" id="UP000019376">
    <property type="component" value="Unassembled WGS sequence"/>
</dbReference>
<dbReference type="PhylomeDB" id="S7ZP28"/>
<gene>
    <name evidence="2" type="ORF">PDE_07390</name>
</gene>
<sequence length="697" mass="77594">MPTLRNPFRSHQQDIDPPTQARLTRARVRRSKSAAFVLDAYRPRVSAENQPLMAAENGTGGDSSFRPQYQVAPGFQLPAWAGIHDPENTELTHKAFSSNEPLPPLRGSGRFKSFLNRLRTGKPRGRKPLAGTFTMSEAPNTKQGSSMDPGQEILLPKRISSAELRAWNEERRQEALQKASLVNLATDPSKTRQHQSHHNPSTAHEKLVENRRPDVISPLPGRFRESKLSRAPSDPFSDDKAVSLDHPAEASSFHCAEPTLETPTYASQNPYKSLPYRIVDNRQATYPHGPSSLRRRSIPAFDIVRVPTMDSPSVGGSYLGRLQPELMRAQLEMMVDRLKLPLAIPPWASITSEETKTTVEGNINFTQGHRLLRRVRPRQSVLKFRDPEAPAPVPRLRRTRTFGSFVRRSEPMTSLRGISLERLALLGGHSYFSLDQKYAPGAMKLPAAIVAPLAFLQELPPSPELSQLFVYPGDMKRAIRLYDYFANQVLSATKDEALIESTVRAISVPLWDRSEQYPVLSVAWTLKALLAGLPGGLLGSRALYQLLKEINYLEGFDAAGFPQKIRTSLIAFALPGLTSPMHLALICAIFGIFTKVLREEVAAAQVAGFPPRRVASVTREFEMARVLAPLLTGPVEGAGAEMRPLGQIPDYNLVQPMTMVEVEREMERERVAGMLLELWSDISSELSFLSHWAPSVH</sequence>
<dbReference type="HOGENOM" id="CLU_395395_0_0_1"/>
<feature type="region of interest" description="Disordered" evidence="1">
    <location>
        <begin position="1"/>
        <end position="28"/>
    </location>
</feature>
<reference evidence="2 3" key="1">
    <citation type="journal article" date="2013" name="PLoS ONE">
        <title>Genomic and secretomic analyses reveal unique features of the lignocellulolytic enzyme system of Penicillium decumbens.</title>
        <authorList>
            <person name="Liu G."/>
            <person name="Zhang L."/>
            <person name="Wei X."/>
            <person name="Zou G."/>
            <person name="Qin Y."/>
            <person name="Ma L."/>
            <person name="Li J."/>
            <person name="Zheng H."/>
            <person name="Wang S."/>
            <person name="Wang C."/>
            <person name="Xun L."/>
            <person name="Zhao G.-P."/>
            <person name="Zhou Z."/>
            <person name="Qu Y."/>
        </authorList>
    </citation>
    <scope>NUCLEOTIDE SEQUENCE [LARGE SCALE GENOMIC DNA]</scope>
    <source>
        <strain evidence="3">114-2 / CGMCC 5302</strain>
    </source>
</reference>
<feature type="region of interest" description="Disordered" evidence="1">
    <location>
        <begin position="120"/>
        <end position="150"/>
    </location>
</feature>
<dbReference type="EMBL" id="KB644414">
    <property type="protein sequence ID" value="EPS32430.1"/>
    <property type="molecule type" value="Genomic_DNA"/>
</dbReference>
<evidence type="ECO:0000313" key="3">
    <source>
        <dbReference type="Proteomes" id="UP000019376"/>
    </source>
</evidence>
<dbReference type="eggNOG" id="ENOG502SAYM">
    <property type="taxonomic scope" value="Eukaryota"/>
</dbReference>
<feature type="compositionally biased region" description="Polar residues" evidence="1">
    <location>
        <begin position="133"/>
        <end position="148"/>
    </location>
</feature>
<evidence type="ECO:0000256" key="1">
    <source>
        <dbReference type="SAM" id="MobiDB-lite"/>
    </source>
</evidence>
<organism evidence="2 3">
    <name type="scientific">Penicillium oxalicum (strain 114-2 / CGMCC 5302)</name>
    <name type="common">Penicillium decumbens</name>
    <dbReference type="NCBI Taxonomy" id="933388"/>
    <lineage>
        <taxon>Eukaryota</taxon>
        <taxon>Fungi</taxon>
        <taxon>Dikarya</taxon>
        <taxon>Ascomycota</taxon>
        <taxon>Pezizomycotina</taxon>
        <taxon>Eurotiomycetes</taxon>
        <taxon>Eurotiomycetidae</taxon>
        <taxon>Eurotiales</taxon>
        <taxon>Aspergillaceae</taxon>
        <taxon>Penicillium</taxon>
    </lineage>
</organism>
<dbReference type="STRING" id="933388.S7ZP28"/>
<name>S7ZP28_PENO1</name>
<keyword evidence="3" id="KW-1185">Reference proteome</keyword>
<dbReference type="AlphaFoldDB" id="S7ZP28"/>
<feature type="compositionally biased region" description="Basic and acidic residues" evidence="1">
    <location>
        <begin position="203"/>
        <end position="214"/>
    </location>
</feature>
<proteinExistence type="predicted"/>
<dbReference type="OrthoDB" id="9994905at2759"/>